<dbReference type="AlphaFoldDB" id="W2S9E8"/>
<dbReference type="GO" id="GO:0005634">
    <property type="term" value="C:nucleus"/>
    <property type="evidence" value="ECO:0007669"/>
    <property type="project" value="TreeGrafter"/>
</dbReference>
<dbReference type="eggNOG" id="ENOG502QTDM">
    <property type="taxonomic scope" value="Eukaryota"/>
</dbReference>
<feature type="compositionally biased region" description="Low complexity" evidence="1">
    <location>
        <begin position="262"/>
        <end position="274"/>
    </location>
</feature>
<dbReference type="HOGENOM" id="CLU_013895_0_1_1"/>
<evidence type="ECO:0000259" key="2">
    <source>
        <dbReference type="Pfam" id="PF23305"/>
    </source>
</evidence>
<evidence type="ECO:0000256" key="1">
    <source>
        <dbReference type="SAM" id="MobiDB-lite"/>
    </source>
</evidence>
<feature type="compositionally biased region" description="Polar residues" evidence="1">
    <location>
        <begin position="277"/>
        <end position="289"/>
    </location>
</feature>
<accession>W2S9E8</accession>
<feature type="region of interest" description="Disordered" evidence="1">
    <location>
        <begin position="119"/>
        <end position="162"/>
    </location>
</feature>
<keyword evidence="4" id="KW-1185">Reference proteome</keyword>
<protein>
    <recommendedName>
        <fullName evidence="2">DUF7082 domain-containing protein</fullName>
    </recommendedName>
</protein>
<dbReference type="RefSeq" id="XP_008711998.1">
    <property type="nucleotide sequence ID" value="XM_008713776.1"/>
</dbReference>
<proteinExistence type="predicted"/>
<dbReference type="Proteomes" id="UP000030752">
    <property type="component" value="Unassembled WGS sequence"/>
</dbReference>
<name>W2S9E8_CYPE1</name>
<dbReference type="VEuPathDB" id="FungiDB:HMPREF1541_09101"/>
<dbReference type="STRING" id="1220924.W2S9E8"/>
<reference evidence="3 4" key="1">
    <citation type="submission" date="2013-03" db="EMBL/GenBank/DDBJ databases">
        <title>The Genome Sequence of Phialophora europaea CBS 101466.</title>
        <authorList>
            <consortium name="The Broad Institute Genomics Platform"/>
            <person name="Cuomo C."/>
            <person name="de Hoog S."/>
            <person name="Gorbushina A."/>
            <person name="Walker B."/>
            <person name="Young S.K."/>
            <person name="Zeng Q."/>
            <person name="Gargeya S."/>
            <person name="Fitzgerald M."/>
            <person name="Haas B."/>
            <person name="Abouelleil A."/>
            <person name="Allen A.W."/>
            <person name="Alvarado L."/>
            <person name="Arachchi H.M."/>
            <person name="Berlin A.M."/>
            <person name="Chapman S.B."/>
            <person name="Gainer-Dewar J."/>
            <person name="Goldberg J."/>
            <person name="Griggs A."/>
            <person name="Gujja S."/>
            <person name="Hansen M."/>
            <person name="Howarth C."/>
            <person name="Imamovic A."/>
            <person name="Ireland A."/>
            <person name="Larimer J."/>
            <person name="McCowan C."/>
            <person name="Murphy C."/>
            <person name="Pearson M."/>
            <person name="Poon T.W."/>
            <person name="Priest M."/>
            <person name="Roberts A."/>
            <person name="Saif S."/>
            <person name="Shea T."/>
            <person name="Sisk P."/>
            <person name="Sykes S."/>
            <person name="Wortman J."/>
            <person name="Nusbaum C."/>
            <person name="Birren B."/>
        </authorList>
    </citation>
    <scope>NUCLEOTIDE SEQUENCE [LARGE SCALE GENOMIC DNA]</scope>
    <source>
        <strain evidence="3 4">CBS 101466</strain>
    </source>
</reference>
<dbReference type="OrthoDB" id="1751210at2759"/>
<dbReference type="PANTHER" id="PTHR39463">
    <property type="entry name" value="MEDUSA"/>
    <property type="match status" value="1"/>
</dbReference>
<dbReference type="PANTHER" id="PTHR39463:SF1">
    <property type="entry name" value="MEDUSA"/>
    <property type="match status" value="1"/>
</dbReference>
<dbReference type="GeneID" id="19976440"/>
<organism evidence="3 4">
    <name type="scientific">Cyphellophora europaea (strain CBS 101466)</name>
    <name type="common">Phialophora europaea</name>
    <dbReference type="NCBI Taxonomy" id="1220924"/>
    <lineage>
        <taxon>Eukaryota</taxon>
        <taxon>Fungi</taxon>
        <taxon>Dikarya</taxon>
        <taxon>Ascomycota</taxon>
        <taxon>Pezizomycotina</taxon>
        <taxon>Eurotiomycetes</taxon>
        <taxon>Chaetothyriomycetidae</taxon>
        <taxon>Chaetothyriales</taxon>
        <taxon>Cyphellophoraceae</taxon>
        <taxon>Cyphellophora</taxon>
    </lineage>
</organism>
<feature type="domain" description="DUF7082" evidence="2">
    <location>
        <begin position="309"/>
        <end position="462"/>
    </location>
</feature>
<dbReference type="Pfam" id="PF23305">
    <property type="entry name" value="DUF7082"/>
    <property type="match status" value="1"/>
</dbReference>
<sequence>MLKDKPPFMQDDADSFQSTPDFFTPFIVDDSYDASMFAGEHFGVQFTDGFIAKQSMATRRDMLEYQHPALHDPRAPPAYGDSPYTPQVYMEHGYANEQGQDYYSVQQHAMYLDEKHVASSVPQSRRPSAVASFDGSVQSSEPERALALPMKRKASDDVSNYDVAPPQKRVASAQLHLQNPAIYDNSGQTSPYSQYVATPMSTGSFQHGLAPGARMGHNYSTSNASQVSLAAPSPHTPGWSPSFATVKTEPSPPAPMTPVPRPASSSPVKSSAPRLVRTSTMQQGSPVNTNNFHPIHTGNFNPYAMYPLKASLKLRGDLDSMTKNWTEEEISDRRRLVEFKRSQDGSSINADFSPVAPKDRLPSSITISCILWKEKKEYFVTSVDTIYLLEALVGVRFTVEEKNRIRRNLEGFRPATVSKSKQDSEEFFKVIMGFPHPKPRNIEKDVKVFPWKILAHALKKIISKYSASYSSTASAIMTPLPSSYGEGMGDMTYPPSPPPSYASQYVYDQAQYPPGMVPGRMSAPVTTAPLPELQLQMPTSGPGYDMVDPYSFAAMPGMPQASMLMTSDAMTAPIRAPSWDYNQFVNESPVTSAPHSAPPGVWARPQIETADFPQEHYQFR</sequence>
<evidence type="ECO:0000313" key="4">
    <source>
        <dbReference type="Proteomes" id="UP000030752"/>
    </source>
</evidence>
<dbReference type="InParanoid" id="W2S9E8"/>
<dbReference type="EMBL" id="KB822712">
    <property type="protein sequence ID" value="ETN45270.1"/>
    <property type="molecule type" value="Genomic_DNA"/>
</dbReference>
<dbReference type="InterPro" id="IPR055509">
    <property type="entry name" value="DUF7082"/>
</dbReference>
<gene>
    <name evidence="3" type="ORF">HMPREF1541_09101</name>
</gene>
<feature type="compositionally biased region" description="Pro residues" evidence="1">
    <location>
        <begin position="250"/>
        <end position="261"/>
    </location>
</feature>
<feature type="region of interest" description="Disordered" evidence="1">
    <location>
        <begin position="224"/>
        <end position="289"/>
    </location>
</feature>
<evidence type="ECO:0000313" key="3">
    <source>
        <dbReference type="EMBL" id="ETN45270.1"/>
    </source>
</evidence>